<reference evidence="3 4" key="1">
    <citation type="submission" date="2014-02" db="EMBL/GenBank/DDBJ databases">
        <title>The genome sequence of the entomopathogenic fungus Metarhizium robertsii ARSEF 2575.</title>
        <authorList>
            <person name="Giuliano Garisto Donzelli B."/>
            <person name="Roe B.A."/>
            <person name="Macmil S.L."/>
            <person name="Krasnoff S.B."/>
            <person name="Gibson D.M."/>
        </authorList>
    </citation>
    <scope>NUCLEOTIDE SEQUENCE [LARGE SCALE GENOMIC DNA]</scope>
    <source>
        <strain evidence="3 4">ARSEF 2575</strain>
    </source>
</reference>
<dbReference type="HOGENOM" id="CLU_023205_1_1_1"/>
<gene>
    <name evidence="3" type="ORF">X797_011901</name>
</gene>
<accession>A0A014MV41</accession>
<dbReference type="GO" id="GO:0016491">
    <property type="term" value="F:oxidoreductase activity"/>
    <property type="evidence" value="ECO:0007669"/>
    <property type="project" value="UniProtKB-KW"/>
</dbReference>
<feature type="domain" description="NADP-dependent oxidoreductase" evidence="2">
    <location>
        <begin position="8"/>
        <end position="320"/>
    </location>
</feature>
<protein>
    <submittedName>
        <fullName evidence="3">Aldo-keto reductase family protein</fullName>
    </submittedName>
</protein>
<dbReference type="InterPro" id="IPR036812">
    <property type="entry name" value="NAD(P)_OxRdtase_dom_sf"/>
</dbReference>
<evidence type="ECO:0000313" key="3">
    <source>
        <dbReference type="EMBL" id="EXU95024.1"/>
    </source>
</evidence>
<dbReference type="PANTHER" id="PTHR43364:SF4">
    <property type="entry name" value="NAD(P)-LINKED OXIDOREDUCTASE SUPERFAMILY PROTEIN"/>
    <property type="match status" value="1"/>
</dbReference>
<dbReference type="AlphaFoldDB" id="A0A014MV41"/>
<dbReference type="eggNOG" id="ENOG502RVBB">
    <property type="taxonomic scope" value="Eukaryota"/>
</dbReference>
<dbReference type="SUPFAM" id="SSF51430">
    <property type="entry name" value="NAD(P)-linked oxidoreductase"/>
    <property type="match status" value="1"/>
</dbReference>
<dbReference type="EMBL" id="JELW01000112">
    <property type="protein sequence ID" value="EXU95024.1"/>
    <property type="molecule type" value="Genomic_DNA"/>
</dbReference>
<keyword evidence="1" id="KW-0560">Oxidoreductase</keyword>
<organism evidence="3 4">
    <name type="scientific">Metarhizium robertsii</name>
    <dbReference type="NCBI Taxonomy" id="568076"/>
    <lineage>
        <taxon>Eukaryota</taxon>
        <taxon>Fungi</taxon>
        <taxon>Dikarya</taxon>
        <taxon>Ascomycota</taxon>
        <taxon>Pezizomycotina</taxon>
        <taxon>Sordariomycetes</taxon>
        <taxon>Hypocreomycetidae</taxon>
        <taxon>Hypocreales</taxon>
        <taxon>Clavicipitaceae</taxon>
        <taxon>Metarhizium</taxon>
    </lineage>
</organism>
<dbReference type="InterPro" id="IPR050523">
    <property type="entry name" value="AKR_Detox_Biosynth"/>
</dbReference>
<proteinExistence type="predicted"/>
<comment type="caution">
    <text evidence="3">The sequence shown here is derived from an EMBL/GenBank/DDBJ whole genome shotgun (WGS) entry which is preliminary data.</text>
</comment>
<evidence type="ECO:0000313" key="4">
    <source>
        <dbReference type="Proteomes" id="UP000030151"/>
    </source>
</evidence>
<dbReference type="Proteomes" id="UP000030151">
    <property type="component" value="Unassembled WGS sequence"/>
</dbReference>
<evidence type="ECO:0000256" key="1">
    <source>
        <dbReference type="ARBA" id="ARBA00023002"/>
    </source>
</evidence>
<dbReference type="Gene3D" id="3.20.20.100">
    <property type="entry name" value="NADP-dependent oxidoreductase domain"/>
    <property type="match status" value="1"/>
</dbReference>
<dbReference type="PANTHER" id="PTHR43364">
    <property type="entry name" value="NADH-SPECIFIC METHYLGLYOXAL REDUCTASE-RELATED"/>
    <property type="match status" value="1"/>
</dbReference>
<name>A0A014MV41_9HYPO</name>
<dbReference type="InterPro" id="IPR023210">
    <property type="entry name" value="NADP_OxRdtase_dom"/>
</dbReference>
<sequence length="324" mass="35151">MAFSGPPEMIFGCGGLGNEFVGEEAVKGLLQTLKEAGVNRLDTAALYPPTDIGASQRLLGQVGAAQLGFAIDSKVMISMTGFEGTLEPEKIVKSAAESREALRLADGQHIHVFYPHAADVATPLKDQAAGFDAQYRAGMFDKPGGSFSLQLGVCNFSADMLADFINICDREGYVKPTVYQGLYNLIDRRHEGPVLDIVRKHGMQFVAHSPHASGFLHGALTSGQTQGTRFADGNIMSTDARRYDKDKYHEAIRSLDRMLDPHGIPKTEVALRWLAFHSKLEPRDGIIFGSSKLSQVKLNVAAIKKGPLPEDIVAALDGIWNIVK</sequence>
<evidence type="ECO:0000259" key="2">
    <source>
        <dbReference type="Pfam" id="PF00248"/>
    </source>
</evidence>
<dbReference type="OrthoDB" id="48988at2759"/>
<dbReference type="Pfam" id="PF00248">
    <property type="entry name" value="Aldo_ket_red"/>
    <property type="match status" value="1"/>
</dbReference>